<name>A0A1R1YM38_9FUNG</name>
<feature type="compositionally biased region" description="Low complexity" evidence="1">
    <location>
        <begin position="96"/>
        <end position="105"/>
    </location>
</feature>
<dbReference type="EMBL" id="LSSM01000748">
    <property type="protein sequence ID" value="OMJ27981.1"/>
    <property type="molecule type" value="Genomic_DNA"/>
</dbReference>
<feature type="compositionally biased region" description="Basic and acidic residues" evidence="1">
    <location>
        <begin position="107"/>
        <end position="127"/>
    </location>
</feature>
<accession>A0A1R1YM38</accession>
<gene>
    <name evidence="2" type="ORF">AYI69_g2558</name>
</gene>
<feature type="compositionally biased region" description="Basic residues" evidence="1">
    <location>
        <begin position="53"/>
        <end position="66"/>
    </location>
</feature>
<evidence type="ECO:0000313" key="2">
    <source>
        <dbReference type="EMBL" id="OMJ27981.1"/>
    </source>
</evidence>
<keyword evidence="3" id="KW-1185">Reference proteome</keyword>
<feature type="compositionally biased region" description="Basic and acidic residues" evidence="1">
    <location>
        <begin position="179"/>
        <end position="197"/>
    </location>
</feature>
<dbReference type="AlphaFoldDB" id="A0A1R1YM38"/>
<feature type="compositionally biased region" description="Basic residues" evidence="1">
    <location>
        <begin position="81"/>
        <end position="93"/>
    </location>
</feature>
<feature type="region of interest" description="Disordered" evidence="1">
    <location>
        <begin position="53"/>
        <end position="127"/>
    </location>
</feature>
<protein>
    <submittedName>
        <fullName evidence="2">Uncharacterized protein</fullName>
    </submittedName>
</protein>
<sequence length="213" mass="24235">MREHHETRRSPIITATTACNARPEYRWRLRNPPKQFALVLVPRKPPLHARIRRHNHNARPLARSHRAQLGTDTRNVSIRNPRAHRPVHPKNSRKQTAAATTATTAGFDRRLDERTHGPPDPRVERRADVRVQRRHAAPRAHASVQPPHHRARVALAAVRRRAEHRRHGLARNIDDCARAAPADERPPRERLAAREQRASFGAGAAELPDGQVC</sequence>
<feature type="region of interest" description="Disordered" evidence="1">
    <location>
        <begin position="179"/>
        <end position="213"/>
    </location>
</feature>
<proteinExistence type="predicted"/>
<dbReference type="Proteomes" id="UP000187429">
    <property type="component" value="Unassembled WGS sequence"/>
</dbReference>
<reference evidence="3" key="1">
    <citation type="submission" date="2017-01" db="EMBL/GenBank/DDBJ databases">
        <authorList>
            <person name="Wang Y."/>
            <person name="White M."/>
            <person name="Kvist S."/>
            <person name="Moncalvo J.-M."/>
        </authorList>
    </citation>
    <scope>NUCLEOTIDE SEQUENCE [LARGE SCALE GENOMIC DNA]</scope>
    <source>
        <strain evidence="3">ID-206-W2</strain>
    </source>
</reference>
<evidence type="ECO:0000256" key="1">
    <source>
        <dbReference type="SAM" id="MobiDB-lite"/>
    </source>
</evidence>
<organism evidence="2 3">
    <name type="scientific">Smittium culicis</name>
    <dbReference type="NCBI Taxonomy" id="133412"/>
    <lineage>
        <taxon>Eukaryota</taxon>
        <taxon>Fungi</taxon>
        <taxon>Fungi incertae sedis</taxon>
        <taxon>Zoopagomycota</taxon>
        <taxon>Kickxellomycotina</taxon>
        <taxon>Harpellomycetes</taxon>
        <taxon>Harpellales</taxon>
        <taxon>Legeriomycetaceae</taxon>
        <taxon>Smittium</taxon>
    </lineage>
</organism>
<comment type="caution">
    <text evidence="2">The sequence shown here is derived from an EMBL/GenBank/DDBJ whole genome shotgun (WGS) entry which is preliminary data.</text>
</comment>
<evidence type="ECO:0000313" key="3">
    <source>
        <dbReference type="Proteomes" id="UP000187429"/>
    </source>
</evidence>